<dbReference type="AlphaFoldDB" id="A0A3S9MVK3"/>
<accession>A0A3S9MVK3</accession>
<dbReference type="GO" id="GO:0016747">
    <property type="term" value="F:acyltransferase activity, transferring groups other than amino-acyl groups"/>
    <property type="evidence" value="ECO:0007669"/>
    <property type="project" value="InterPro"/>
</dbReference>
<proteinExistence type="predicted"/>
<organism evidence="2 3">
    <name type="scientific">Nonlabens ponticola</name>
    <dbReference type="NCBI Taxonomy" id="2496866"/>
    <lineage>
        <taxon>Bacteria</taxon>
        <taxon>Pseudomonadati</taxon>
        <taxon>Bacteroidota</taxon>
        <taxon>Flavobacteriia</taxon>
        <taxon>Flavobacteriales</taxon>
        <taxon>Flavobacteriaceae</taxon>
        <taxon>Nonlabens</taxon>
    </lineage>
</organism>
<dbReference type="Pfam" id="PF13673">
    <property type="entry name" value="Acetyltransf_10"/>
    <property type="match status" value="1"/>
</dbReference>
<evidence type="ECO:0000313" key="3">
    <source>
        <dbReference type="Proteomes" id="UP000279600"/>
    </source>
</evidence>
<dbReference type="Proteomes" id="UP000279600">
    <property type="component" value="Chromosome"/>
</dbReference>
<gene>
    <name evidence="2" type="ORF">EJ995_02500</name>
</gene>
<dbReference type="OrthoDB" id="9796171at2"/>
<keyword evidence="2" id="KW-0808">Transferase</keyword>
<dbReference type="EMBL" id="CP034549">
    <property type="protein sequence ID" value="AZQ43157.1"/>
    <property type="molecule type" value="Genomic_DNA"/>
</dbReference>
<sequence>MQFQFKKFNELSLQQLYDLLQLRSEVFVVEQDCVYQDIDGKDHKAVHVLGYDCELLAAYTRIFQAGDYFDEISIGRVVVQQHYRKSNYGKLIMEASMDHAFAKAKSPIKISAQQYLERFYTDLGFEATGKKYLEDGIPHMEMIAYPKN</sequence>
<dbReference type="PROSITE" id="PS51186">
    <property type="entry name" value="GNAT"/>
    <property type="match status" value="1"/>
</dbReference>
<reference evidence="2 3" key="1">
    <citation type="submission" date="2018-12" db="EMBL/GenBank/DDBJ databases">
        <title>Complete genome of Nonlabens sp. MJ115.</title>
        <authorList>
            <person name="Choi H.S."/>
            <person name="Jung J."/>
        </authorList>
    </citation>
    <scope>NUCLEOTIDE SEQUENCE [LARGE SCALE GENOMIC DNA]</scope>
    <source>
        <strain evidence="2 3">MJ115</strain>
    </source>
</reference>
<dbReference type="RefSeq" id="WP_126445290.1">
    <property type="nucleotide sequence ID" value="NZ_CP034549.1"/>
</dbReference>
<dbReference type="InterPro" id="IPR000182">
    <property type="entry name" value="GNAT_dom"/>
</dbReference>
<name>A0A3S9MVK3_9FLAO</name>
<keyword evidence="3" id="KW-1185">Reference proteome</keyword>
<evidence type="ECO:0000313" key="2">
    <source>
        <dbReference type="EMBL" id="AZQ43157.1"/>
    </source>
</evidence>
<dbReference type="Gene3D" id="3.40.630.30">
    <property type="match status" value="1"/>
</dbReference>
<dbReference type="CDD" id="cd04301">
    <property type="entry name" value="NAT_SF"/>
    <property type="match status" value="1"/>
</dbReference>
<dbReference type="SUPFAM" id="SSF55729">
    <property type="entry name" value="Acyl-CoA N-acyltransferases (Nat)"/>
    <property type="match status" value="1"/>
</dbReference>
<dbReference type="InterPro" id="IPR016181">
    <property type="entry name" value="Acyl_CoA_acyltransferase"/>
</dbReference>
<evidence type="ECO:0000259" key="1">
    <source>
        <dbReference type="PROSITE" id="PS51186"/>
    </source>
</evidence>
<protein>
    <submittedName>
        <fullName evidence="2">GNAT family N-acetyltransferase</fullName>
    </submittedName>
</protein>
<feature type="domain" description="N-acetyltransferase" evidence="1">
    <location>
        <begin position="6"/>
        <end position="148"/>
    </location>
</feature>
<dbReference type="KEGG" id="noj:EJ995_02500"/>